<dbReference type="AlphaFoldDB" id="A0A0D4ZZE9"/>
<keyword evidence="1" id="KW-0614">Plasmid</keyword>
<accession>A0A0D4ZZE9</accession>
<organism evidence="1">
    <name type="scientific">Sphingomonas sp. NS2</name>
    <dbReference type="NCBI Taxonomy" id="908605"/>
    <lineage>
        <taxon>Bacteria</taxon>
        <taxon>Pseudomonadati</taxon>
        <taxon>Pseudomonadota</taxon>
        <taxon>Alphaproteobacteria</taxon>
        <taxon>Sphingomonadales</taxon>
        <taxon>Sphingomonadaceae</taxon>
        <taxon>Sphingomonas</taxon>
    </lineage>
</organism>
<geneLocation type="plasmid" evidence="1">
    <name>201</name>
</geneLocation>
<dbReference type="EMBL" id="KM017070">
    <property type="protein sequence ID" value="AJW29323.1"/>
    <property type="molecule type" value="Genomic_DNA"/>
</dbReference>
<sequence length="198" mass="22063">MTSLADQILERLDGGRALNRSELLLDADYDSVGRALRQLMKDKRIERVGRGQYRKAESGKRAPITETIADAIGRKVRRSKRNVFLRSDFAPLGSYDAIGRALRQKARDGQLVQIGYGLYAKAEVSPFTGKPVPIVGIKKLATEALGRLGKKVVPSSFEDAYNRGRSTQVPTGRTVAIEDRVRRKIGYDGNYVVLERTR</sequence>
<evidence type="ECO:0000313" key="1">
    <source>
        <dbReference type="EMBL" id="AJW29323.1"/>
    </source>
</evidence>
<gene>
    <name evidence="1" type="ORF">plasmid201_135</name>
</gene>
<proteinExistence type="predicted"/>
<name>A0A0D4ZZE9_9SPHN</name>
<evidence type="ECO:0008006" key="2">
    <source>
        <dbReference type="Google" id="ProtNLM"/>
    </source>
</evidence>
<reference evidence="1" key="1">
    <citation type="submission" date="2014-06" db="EMBL/GenBank/DDBJ databases">
        <title>Molecular and ecological studies on carbamate pesticide degrading bacteria isolated from agricultural soils.</title>
        <authorList>
            <person name="Kim D.-U."/>
            <person name="Ka J.-O."/>
        </authorList>
    </citation>
    <scope>NUCLEOTIDE SEQUENCE</scope>
    <source>
        <strain evidence="1">NS2</strain>
        <plasmid evidence="1">201</plasmid>
    </source>
</reference>
<protein>
    <recommendedName>
        <fullName evidence="2">S-adenosylhomocysteine hydrolase</fullName>
    </recommendedName>
</protein>